<dbReference type="Gene3D" id="3.90.580.10">
    <property type="entry name" value="Zinc finger, CHC2-type domain"/>
    <property type="match status" value="1"/>
</dbReference>
<feature type="domain" description="DUF3991" evidence="1">
    <location>
        <begin position="126"/>
        <end position="200"/>
    </location>
</feature>
<dbReference type="InterPro" id="IPR036977">
    <property type="entry name" value="DNA_primase_Znf_CHC2"/>
</dbReference>
<dbReference type="Gene3D" id="3.40.1360.10">
    <property type="match status" value="1"/>
</dbReference>
<dbReference type="Pfam" id="PF13155">
    <property type="entry name" value="Toprim_2"/>
    <property type="match status" value="1"/>
</dbReference>
<dbReference type="RefSeq" id="WP_058962592.1">
    <property type="nucleotide sequence ID" value="NZ_CABKVM010000010.1"/>
</dbReference>
<dbReference type="InterPro" id="IPR025054">
    <property type="entry name" value="DUF3991"/>
</dbReference>
<dbReference type="SUPFAM" id="SSF56731">
    <property type="entry name" value="DNA primase core"/>
    <property type="match status" value="1"/>
</dbReference>
<dbReference type="GO" id="GO:0008270">
    <property type="term" value="F:zinc ion binding"/>
    <property type="evidence" value="ECO:0007669"/>
    <property type="project" value="InterPro"/>
</dbReference>
<dbReference type="STRING" id="1650663.GCA_001486665_00049"/>
<evidence type="ECO:0000313" key="3">
    <source>
        <dbReference type="Proteomes" id="UP000295184"/>
    </source>
</evidence>
<evidence type="ECO:0000313" key="2">
    <source>
        <dbReference type="EMBL" id="TCL53835.1"/>
    </source>
</evidence>
<dbReference type="CDD" id="cd00188">
    <property type="entry name" value="TOPRIM"/>
    <property type="match status" value="1"/>
</dbReference>
<comment type="caution">
    <text evidence="2">The sequence shown here is derived from an EMBL/GenBank/DDBJ whole genome shotgun (WGS) entry which is preliminary data.</text>
</comment>
<reference evidence="2 3" key="1">
    <citation type="submission" date="2019-03" db="EMBL/GenBank/DDBJ databases">
        <title>Genomic Encyclopedia of Type Strains, Phase IV (KMG-IV): sequencing the most valuable type-strain genomes for metagenomic binning, comparative biology and taxonomic classification.</title>
        <authorList>
            <person name="Goeker M."/>
        </authorList>
    </citation>
    <scope>NUCLEOTIDE SEQUENCE [LARGE SCALE GENOMIC DNA]</scope>
    <source>
        <strain evidence="2 3">DSM 100451</strain>
    </source>
</reference>
<dbReference type="EMBL" id="SLUM01000026">
    <property type="protein sequence ID" value="TCL53835.1"/>
    <property type="molecule type" value="Genomic_DNA"/>
</dbReference>
<dbReference type="GO" id="GO:0006260">
    <property type="term" value="P:DNA replication"/>
    <property type="evidence" value="ECO:0007669"/>
    <property type="project" value="InterPro"/>
</dbReference>
<accession>A0A4R1QNI2</accession>
<sequence length="324" mass="36401">MANVTQAIKDNIRITEYAEVIGFHPIRRKGQKESWCLAEHDSLVIKLDRSGHQWFVWNSQGVSGSIIDFAMAINGWDSATAISELRQYMGGRIPTPHSHPLPDPPKKELPSFVLPLQNSSHSRLKAYLCKTRGLDPRIVSELLKQEAIYQDSRNNVVFVGRDYDNEAKYASFRGTLSDIQFRGDVEGSNKEIGFSMNLVGQAPTRLFVCESPIDAMSVASMLEYFNRDSHSYAYLSLGGTASNALAYHLPHHPQINTIYLCQDNDEGGLKSRAACCKALEQLGYQGRLINKPPIGKDFNDDLLSLRHAQQEQTQQHIQTHSITR</sequence>
<organism evidence="2 3">
    <name type="scientific">Allofournierella massiliensis</name>
    <dbReference type="NCBI Taxonomy" id="1650663"/>
    <lineage>
        <taxon>Bacteria</taxon>
        <taxon>Bacillati</taxon>
        <taxon>Bacillota</taxon>
        <taxon>Clostridia</taxon>
        <taxon>Eubacteriales</taxon>
        <taxon>Oscillospiraceae</taxon>
        <taxon>Allofournierella</taxon>
    </lineage>
</organism>
<proteinExistence type="predicted"/>
<name>A0A4R1QNI2_9FIRM</name>
<dbReference type="Proteomes" id="UP000295184">
    <property type="component" value="Unassembled WGS sequence"/>
</dbReference>
<evidence type="ECO:0000259" key="1">
    <source>
        <dbReference type="Pfam" id="PF13154"/>
    </source>
</evidence>
<protein>
    <submittedName>
        <fullName evidence="2">Toprim domain-containing protein</fullName>
    </submittedName>
</protein>
<dbReference type="AlphaFoldDB" id="A0A4R1QNI2"/>
<gene>
    <name evidence="2" type="ORF">EDD77_1268</name>
</gene>
<dbReference type="GO" id="GO:0003677">
    <property type="term" value="F:DNA binding"/>
    <property type="evidence" value="ECO:0007669"/>
    <property type="project" value="InterPro"/>
</dbReference>
<dbReference type="Pfam" id="PF13154">
    <property type="entry name" value="DUF3991"/>
    <property type="match status" value="1"/>
</dbReference>
<dbReference type="SUPFAM" id="SSF57783">
    <property type="entry name" value="Zinc beta-ribbon"/>
    <property type="match status" value="1"/>
</dbReference>